<proteinExistence type="predicted"/>
<accession>A0A438MLW4</accession>
<name>A0A438MLW4_9ACTN</name>
<organism evidence="2 3">
    <name type="scientific">Nonomuraea polychroma</name>
    <dbReference type="NCBI Taxonomy" id="46176"/>
    <lineage>
        <taxon>Bacteria</taxon>
        <taxon>Bacillati</taxon>
        <taxon>Actinomycetota</taxon>
        <taxon>Actinomycetes</taxon>
        <taxon>Streptosporangiales</taxon>
        <taxon>Streptosporangiaceae</taxon>
        <taxon>Nonomuraea</taxon>
    </lineage>
</organism>
<dbReference type="Proteomes" id="UP000284824">
    <property type="component" value="Unassembled WGS sequence"/>
</dbReference>
<dbReference type="OrthoDB" id="3541782at2"/>
<comment type="caution">
    <text evidence="2">The sequence shown here is derived from an EMBL/GenBank/DDBJ whole genome shotgun (WGS) entry which is preliminary data.</text>
</comment>
<evidence type="ECO:0000313" key="2">
    <source>
        <dbReference type="EMBL" id="RVX46586.1"/>
    </source>
</evidence>
<keyword evidence="3" id="KW-1185">Reference proteome</keyword>
<reference evidence="2 3" key="1">
    <citation type="submission" date="2019-01" db="EMBL/GenBank/DDBJ databases">
        <title>Sequencing the genomes of 1000 actinobacteria strains.</title>
        <authorList>
            <person name="Klenk H.-P."/>
        </authorList>
    </citation>
    <scope>NUCLEOTIDE SEQUENCE [LARGE SCALE GENOMIC DNA]</scope>
    <source>
        <strain evidence="2 3">DSM 43925</strain>
    </source>
</reference>
<dbReference type="Pfam" id="PF14012">
    <property type="entry name" value="DUF4229"/>
    <property type="match status" value="1"/>
</dbReference>
<evidence type="ECO:0000256" key="1">
    <source>
        <dbReference type="SAM" id="Phobius"/>
    </source>
</evidence>
<sequence>MHPVLVYTLSRIGLFIVALPVVWLLLALFHLPTPPLLVIGGAVLVSGIASYVLLANQRDAVSARISDKLDRPKPQDD</sequence>
<evidence type="ECO:0000313" key="3">
    <source>
        <dbReference type="Proteomes" id="UP000284824"/>
    </source>
</evidence>
<gene>
    <name evidence="2" type="ORF">EDD27_9476</name>
</gene>
<feature type="transmembrane region" description="Helical" evidence="1">
    <location>
        <begin position="36"/>
        <end position="54"/>
    </location>
</feature>
<keyword evidence="1" id="KW-1133">Transmembrane helix</keyword>
<keyword evidence="1" id="KW-0472">Membrane</keyword>
<dbReference type="EMBL" id="SAUN01000001">
    <property type="protein sequence ID" value="RVX46586.1"/>
    <property type="molecule type" value="Genomic_DNA"/>
</dbReference>
<feature type="transmembrane region" description="Helical" evidence="1">
    <location>
        <begin position="12"/>
        <end position="30"/>
    </location>
</feature>
<dbReference type="InterPro" id="IPR025323">
    <property type="entry name" value="DUF4229"/>
</dbReference>
<protein>
    <submittedName>
        <fullName evidence="2">Uncharacterized protein DUF4229</fullName>
    </submittedName>
</protein>
<dbReference type="RefSeq" id="WP_127938886.1">
    <property type="nucleotide sequence ID" value="NZ_SAUN01000001.1"/>
</dbReference>
<keyword evidence="1" id="KW-0812">Transmembrane</keyword>
<dbReference type="AlphaFoldDB" id="A0A438MLW4"/>